<accession>A0A6J5YZF8</accession>
<dbReference type="AlphaFoldDB" id="A0A6J5YZF8"/>
<keyword evidence="1" id="KW-0812">Transmembrane</keyword>
<sequence>MVEMLSASLKPAVTRAINPIARGALRVGLTPNSVTFAGALGLVISALYFYPRQEFFIGTLLISFFALSDLFDGAMARISQSGASKWGGFLDSTIDRITDSAILIGLILALIEIDDRLLPVALGALVTGTLVPYIRAKAESLGIECSGGIAERTERLIIALTAIGFEGLGIPYALAIGVWSLFILAAITVVQRILIVKAAL</sequence>
<keyword evidence="1" id="KW-1133">Transmembrane helix</keyword>
<name>A0A6J5YZF8_9ZZZZ</name>
<keyword evidence="1" id="KW-0472">Membrane</keyword>
<evidence type="ECO:0000256" key="1">
    <source>
        <dbReference type="SAM" id="Phobius"/>
    </source>
</evidence>
<reference evidence="2" key="1">
    <citation type="submission" date="2020-05" db="EMBL/GenBank/DDBJ databases">
        <authorList>
            <person name="Chiriac C."/>
            <person name="Salcher M."/>
            <person name="Ghai R."/>
            <person name="Kavagutti S V."/>
        </authorList>
    </citation>
    <scope>NUCLEOTIDE SEQUENCE</scope>
</reference>
<evidence type="ECO:0000313" key="2">
    <source>
        <dbReference type="EMBL" id="CAB4334498.1"/>
    </source>
</evidence>
<dbReference type="EMBL" id="CAESAF010000031">
    <property type="protein sequence ID" value="CAB4334498.1"/>
    <property type="molecule type" value="Genomic_DNA"/>
</dbReference>
<dbReference type="GO" id="GO:0016780">
    <property type="term" value="F:phosphotransferase activity, for other substituted phosphate groups"/>
    <property type="evidence" value="ECO:0007669"/>
    <property type="project" value="InterPro"/>
</dbReference>
<feature type="transmembrane region" description="Helical" evidence="1">
    <location>
        <begin position="29"/>
        <end position="49"/>
    </location>
</feature>
<dbReference type="GO" id="GO:0016020">
    <property type="term" value="C:membrane"/>
    <property type="evidence" value="ECO:0007669"/>
    <property type="project" value="InterPro"/>
</dbReference>
<gene>
    <name evidence="2" type="ORF">UFOPK3574_00451</name>
</gene>
<feature type="transmembrane region" description="Helical" evidence="1">
    <location>
        <begin position="117"/>
        <end position="135"/>
    </location>
</feature>
<proteinExistence type="predicted"/>
<dbReference type="InterPro" id="IPR000462">
    <property type="entry name" value="CDP-OH_P_trans"/>
</dbReference>
<feature type="transmembrane region" description="Helical" evidence="1">
    <location>
        <begin position="93"/>
        <end position="111"/>
    </location>
</feature>
<dbReference type="InterPro" id="IPR043130">
    <property type="entry name" value="CDP-OH_PTrfase_TM_dom"/>
</dbReference>
<dbReference type="NCBIfam" id="NF045883">
    <property type="entry name" value="PIPSynth"/>
    <property type="match status" value="1"/>
</dbReference>
<dbReference type="Pfam" id="PF01066">
    <property type="entry name" value="CDP-OH_P_transf"/>
    <property type="match status" value="1"/>
</dbReference>
<protein>
    <submittedName>
        <fullName evidence="2">Unannotated protein</fullName>
    </submittedName>
</protein>
<dbReference type="GO" id="GO:0008654">
    <property type="term" value="P:phospholipid biosynthetic process"/>
    <property type="evidence" value="ECO:0007669"/>
    <property type="project" value="InterPro"/>
</dbReference>
<feature type="transmembrane region" description="Helical" evidence="1">
    <location>
        <begin position="55"/>
        <end position="72"/>
    </location>
</feature>
<organism evidence="2">
    <name type="scientific">freshwater metagenome</name>
    <dbReference type="NCBI Taxonomy" id="449393"/>
    <lineage>
        <taxon>unclassified sequences</taxon>
        <taxon>metagenomes</taxon>
        <taxon>ecological metagenomes</taxon>
    </lineage>
</organism>
<dbReference type="Gene3D" id="1.20.120.1760">
    <property type="match status" value="1"/>
</dbReference>